<evidence type="ECO:0000313" key="3">
    <source>
        <dbReference type="Proteomes" id="UP000033203"/>
    </source>
</evidence>
<name>A0A0D1MCC4_9SPHN</name>
<dbReference type="AlphaFoldDB" id="A0A0D1MCC4"/>
<comment type="caution">
    <text evidence="2">The sequence shown here is derived from an EMBL/GenBank/DDBJ whole genome shotgun (WGS) entry which is preliminary data.</text>
</comment>
<evidence type="ECO:0000313" key="2">
    <source>
        <dbReference type="EMBL" id="KIU30055.1"/>
    </source>
</evidence>
<dbReference type="InterPro" id="IPR010982">
    <property type="entry name" value="Lambda_DNA-bd_dom_sf"/>
</dbReference>
<evidence type="ECO:0000259" key="1">
    <source>
        <dbReference type="Pfam" id="PF13744"/>
    </source>
</evidence>
<dbReference type="InterPro" id="IPR039554">
    <property type="entry name" value="HigA2-like_HTH"/>
</dbReference>
<dbReference type="GO" id="GO:0003677">
    <property type="term" value="F:DNA binding"/>
    <property type="evidence" value="ECO:0007669"/>
    <property type="project" value="InterPro"/>
</dbReference>
<feature type="domain" description="HigA2-like helix-turn-helix" evidence="1">
    <location>
        <begin position="16"/>
        <end position="81"/>
    </location>
</feature>
<proteinExistence type="predicted"/>
<dbReference type="SUPFAM" id="SSF47413">
    <property type="entry name" value="lambda repressor-like DNA-binding domains"/>
    <property type="match status" value="1"/>
</dbReference>
<dbReference type="Pfam" id="PF13744">
    <property type="entry name" value="HTH_37"/>
    <property type="match status" value="1"/>
</dbReference>
<dbReference type="Gene3D" id="1.10.260.40">
    <property type="entry name" value="lambda repressor-like DNA-binding domains"/>
    <property type="match status" value="1"/>
</dbReference>
<sequence>MTTIDPQPPCDARAEAIRANLRLALADQVKAWQVPQSTAAARLGIGRSTLNNILNHDNRRISIASLITMLSRAGADVSVEVALAPAWPDAQ</sequence>
<protein>
    <recommendedName>
        <fullName evidence="1">HigA2-like helix-turn-helix domain-containing protein</fullName>
    </recommendedName>
</protein>
<reference evidence="2 3" key="1">
    <citation type="submission" date="2015-01" db="EMBL/GenBank/DDBJ databases">
        <title>Genome of Sphingomonas taxi strain 30a.</title>
        <authorList>
            <person name="Eevers N."/>
            <person name="Van Hamme J."/>
            <person name="Bottos E."/>
            <person name="Weyens N."/>
            <person name="Vangronsveld J."/>
        </authorList>
    </citation>
    <scope>NUCLEOTIDE SEQUENCE [LARGE SCALE GENOMIC DNA]</scope>
    <source>
        <strain evidence="2 3">30a</strain>
    </source>
</reference>
<dbReference type="EMBL" id="JXTP01000007">
    <property type="protein sequence ID" value="KIU30055.1"/>
    <property type="molecule type" value="Genomic_DNA"/>
</dbReference>
<organism evidence="2 3">
    <name type="scientific">Sphingomonas melonis</name>
    <dbReference type="NCBI Taxonomy" id="152682"/>
    <lineage>
        <taxon>Bacteria</taxon>
        <taxon>Pseudomonadati</taxon>
        <taxon>Pseudomonadota</taxon>
        <taxon>Alphaproteobacteria</taxon>
        <taxon>Sphingomonadales</taxon>
        <taxon>Sphingomonadaceae</taxon>
        <taxon>Sphingomonas</taxon>
    </lineage>
</organism>
<gene>
    <name evidence="2" type="ORF">SR41_01110</name>
</gene>
<dbReference type="Proteomes" id="UP000033203">
    <property type="component" value="Unassembled WGS sequence"/>
</dbReference>
<accession>A0A0D1MCC4</accession>
<dbReference type="PATRIC" id="fig|1549858.7.peg.1876"/>